<organism evidence="2 3">
    <name type="scientific">Suillus discolor</name>
    <dbReference type="NCBI Taxonomy" id="1912936"/>
    <lineage>
        <taxon>Eukaryota</taxon>
        <taxon>Fungi</taxon>
        <taxon>Dikarya</taxon>
        <taxon>Basidiomycota</taxon>
        <taxon>Agaricomycotina</taxon>
        <taxon>Agaricomycetes</taxon>
        <taxon>Agaricomycetidae</taxon>
        <taxon>Boletales</taxon>
        <taxon>Suillineae</taxon>
        <taxon>Suillaceae</taxon>
        <taxon>Suillus</taxon>
    </lineage>
</organism>
<dbReference type="Proteomes" id="UP000823399">
    <property type="component" value="Unassembled WGS sequence"/>
</dbReference>
<dbReference type="RefSeq" id="XP_041288542.1">
    <property type="nucleotide sequence ID" value="XM_041442056.1"/>
</dbReference>
<gene>
    <name evidence="2" type="ORF">F5147DRAFT_777956</name>
</gene>
<dbReference type="Pfam" id="PF18758">
    <property type="entry name" value="KDZ"/>
    <property type="match status" value="1"/>
</dbReference>
<feature type="domain" description="CxC2-like cysteine cluster KDZ transposase-associated" evidence="1">
    <location>
        <begin position="150"/>
        <end position="253"/>
    </location>
</feature>
<evidence type="ECO:0000313" key="3">
    <source>
        <dbReference type="Proteomes" id="UP000823399"/>
    </source>
</evidence>
<dbReference type="GeneID" id="64704315"/>
<keyword evidence="3" id="KW-1185">Reference proteome</keyword>
<proteinExistence type="predicted"/>
<dbReference type="PANTHER" id="PTHR33096">
    <property type="entry name" value="CXC2 DOMAIN-CONTAINING PROTEIN"/>
    <property type="match status" value="1"/>
</dbReference>
<dbReference type="InterPro" id="IPR041457">
    <property type="entry name" value="CxC2_KDZ-assoc"/>
</dbReference>
<protein>
    <recommendedName>
        <fullName evidence="1">CxC2-like cysteine cluster KDZ transposase-associated domain-containing protein</fullName>
    </recommendedName>
</protein>
<comment type="caution">
    <text evidence="2">The sequence shown here is derived from an EMBL/GenBank/DDBJ whole genome shotgun (WGS) entry which is preliminary data.</text>
</comment>
<evidence type="ECO:0000259" key="1">
    <source>
        <dbReference type="Pfam" id="PF18803"/>
    </source>
</evidence>
<name>A0A9P7EYN3_9AGAM</name>
<dbReference type="InterPro" id="IPR040521">
    <property type="entry name" value="KDZ"/>
</dbReference>
<dbReference type="Pfam" id="PF18803">
    <property type="entry name" value="CxC2"/>
    <property type="match status" value="1"/>
</dbReference>
<sequence>MPPRVSIAADVEPYHSLHAISEGDPDFGIHSDNDLNGTGNVIVSRPMAKWYQASDAPLQEWAGCGDRSGFHQEYLLEDLRLESHGEADSASPCLCGELDEDGKKKEGVYHCEDCFGLVLLCRECCIAQHQQLPLHIIKMWNGQFFQWTTLKELGLVVRLGHSDCICPERGHVHFLVIHVNGVHHVNVTFCGCECRISHWQQLLQSDWYPSTVYQPQTACTRRVLEHFHVLMLSSKVSALEYYKTLEHLTDNTGIETPKASLLLAIPTSLSLTFCDILKRFSNLEDGNVTPCAGDLALICPTCPHPGINLPDNWESVDPSMRFLYFLILAMDANFRLKNHLCSSDTADPGLHTGLAYCVPNEEYKSHILKHVSQKDISSCSGFKSLAHAETKFSNSLRATGMGLCICARHEFVCPNGAGDLQKGECLAPLLVLTVIISYNIACQWKLNLLKRMAAIPEHLQVPLTTAMLAFIFGIPKFHCPAHDIKCATPHSLNLIPGVSRMDHGEGIERNWSEMNRVANSMKEMGPGSQHDTLALDDHFGHHNWRKYVSLGN</sequence>
<dbReference type="OrthoDB" id="3261436at2759"/>
<dbReference type="EMBL" id="JABBWM010000065">
    <property type="protein sequence ID" value="KAG2097508.1"/>
    <property type="molecule type" value="Genomic_DNA"/>
</dbReference>
<dbReference type="AlphaFoldDB" id="A0A9P7EYN3"/>
<reference evidence="2" key="1">
    <citation type="journal article" date="2020" name="New Phytol.">
        <title>Comparative genomics reveals dynamic genome evolution in host specialist ectomycorrhizal fungi.</title>
        <authorList>
            <person name="Lofgren L.A."/>
            <person name="Nguyen N.H."/>
            <person name="Vilgalys R."/>
            <person name="Ruytinx J."/>
            <person name="Liao H.L."/>
            <person name="Branco S."/>
            <person name="Kuo A."/>
            <person name="LaButti K."/>
            <person name="Lipzen A."/>
            <person name="Andreopoulos W."/>
            <person name="Pangilinan J."/>
            <person name="Riley R."/>
            <person name="Hundley H."/>
            <person name="Na H."/>
            <person name="Barry K."/>
            <person name="Grigoriev I.V."/>
            <person name="Stajich J.E."/>
            <person name="Kennedy P.G."/>
        </authorList>
    </citation>
    <scope>NUCLEOTIDE SEQUENCE</scope>
    <source>
        <strain evidence="2">FC423</strain>
    </source>
</reference>
<accession>A0A9P7EYN3</accession>
<dbReference type="PANTHER" id="PTHR33096:SF1">
    <property type="entry name" value="CXC1-LIKE CYSTEINE CLUSTER ASSOCIATED WITH KDZ TRANSPOSASES DOMAIN-CONTAINING PROTEIN"/>
    <property type="match status" value="1"/>
</dbReference>
<evidence type="ECO:0000313" key="2">
    <source>
        <dbReference type="EMBL" id="KAG2097508.1"/>
    </source>
</evidence>